<proteinExistence type="predicted"/>
<name>A0A3B0YAS2_9ZZZZ</name>
<gene>
    <name evidence="1" type="ORF">MNBD_GAMMA12-3349</name>
</gene>
<accession>A0A3B0YAS2</accession>
<dbReference type="SUPFAM" id="SSF53850">
    <property type="entry name" value="Periplasmic binding protein-like II"/>
    <property type="match status" value="1"/>
</dbReference>
<organism evidence="1">
    <name type="scientific">hydrothermal vent metagenome</name>
    <dbReference type="NCBI Taxonomy" id="652676"/>
    <lineage>
        <taxon>unclassified sequences</taxon>
        <taxon>metagenomes</taxon>
        <taxon>ecological metagenomes</taxon>
    </lineage>
</organism>
<sequence>MPRENIKMKIILRILLIVPVLLLISQVSFTEQSNGIHKPLIVGVFPRRNATSTYKLFKPMAKYLSLKLGRKVTLLTAKDFKTFWHNVKAKKYDLVHYNQYHYILSNQQWGYKVIAKNEEFGQDYIAPAIVVRRNSKVQKVEDLRGKKIMFGGGPKAMIAYIYARHLLQEAGLNPGDYTQAFAKNPVNAVLSTYFNQSDASAAGNLILRLPVVKKQINVSKLRYLVIGKAYAHIPWATSPNISKSLSHKIQQVLVNLEKSAQGRRVLKSAKLTGLKLTYDKEFDPYRAIIKKVLQQ</sequence>
<dbReference type="PANTHER" id="PTHR35841:SF1">
    <property type="entry name" value="PHOSPHONATES-BINDING PERIPLASMIC PROTEIN"/>
    <property type="match status" value="1"/>
</dbReference>
<reference evidence="1" key="1">
    <citation type="submission" date="2018-06" db="EMBL/GenBank/DDBJ databases">
        <authorList>
            <person name="Zhirakovskaya E."/>
        </authorList>
    </citation>
    <scope>NUCLEOTIDE SEQUENCE</scope>
</reference>
<dbReference type="Pfam" id="PF12974">
    <property type="entry name" value="Phosphonate-bd"/>
    <property type="match status" value="1"/>
</dbReference>
<dbReference type="Gene3D" id="3.40.190.10">
    <property type="entry name" value="Periplasmic binding protein-like II"/>
    <property type="match status" value="2"/>
</dbReference>
<dbReference type="AlphaFoldDB" id="A0A3B0YAS2"/>
<dbReference type="EMBL" id="UOFL01000043">
    <property type="protein sequence ID" value="VAW73403.1"/>
    <property type="molecule type" value="Genomic_DNA"/>
</dbReference>
<dbReference type="PANTHER" id="PTHR35841">
    <property type="entry name" value="PHOSPHONATES-BINDING PERIPLASMIC PROTEIN"/>
    <property type="match status" value="1"/>
</dbReference>
<evidence type="ECO:0008006" key="2">
    <source>
        <dbReference type="Google" id="ProtNLM"/>
    </source>
</evidence>
<evidence type="ECO:0000313" key="1">
    <source>
        <dbReference type="EMBL" id="VAW73403.1"/>
    </source>
</evidence>
<protein>
    <recommendedName>
        <fullName evidence="2">Phosphonate ABC transporter phosphate-binding periplasmic component (TC 3.A.1.9.1)</fullName>
    </recommendedName>
</protein>